<dbReference type="Proteomes" id="UP000258927">
    <property type="component" value="Chromosome"/>
</dbReference>
<dbReference type="KEGG" id="mmyr:MXMO3_01066"/>
<evidence type="ECO:0008006" key="3">
    <source>
        <dbReference type="Google" id="ProtNLM"/>
    </source>
</evidence>
<dbReference type="NCBIfam" id="TIGR01683">
    <property type="entry name" value="thiS"/>
    <property type="match status" value="1"/>
</dbReference>
<evidence type="ECO:0000313" key="2">
    <source>
        <dbReference type="Proteomes" id="UP000258927"/>
    </source>
</evidence>
<dbReference type="InterPro" id="IPR003749">
    <property type="entry name" value="ThiS/MoaD-like"/>
</dbReference>
<evidence type="ECO:0000313" key="1">
    <source>
        <dbReference type="EMBL" id="AVX03597.1"/>
    </source>
</evidence>
<dbReference type="PANTHER" id="PTHR34472">
    <property type="entry name" value="SULFUR CARRIER PROTEIN THIS"/>
    <property type="match status" value="1"/>
</dbReference>
<dbReference type="InterPro" id="IPR016155">
    <property type="entry name" value="Mopterin_synth/thiamin_S_b"/>
</dbReference>
<protein>
    <recommendedName>
        <fullName evidence="3">Sulfur carrier protein ThiS</fullName>
    </recommendedName>
</protein>
<dbReference type="PANTHER" id="PTHR34472:SF1">
    <property type="entry name" value="SULFUR CARRIER PROTEIN THIS"/>
    <property type="match status" value="1"/>
</dbReference>
<dbReference type="Pfam" id="PF02597">
    <property type="entry name" value="ThiS"/>
    <property type="match status" value="1"/>
</dbReference>
<dbReference type="SUPFAM" id="SSF54285">
    <property type="entry name" value="MoaD/ThiS"/>
    <property type="match status" value="1"/>
</dbReference>
<reference evidence="1 2" key="1">
    <citation type="submission" date="2017-05" db="EMBL/GenBank/DDBJ databases">
        <title>Genome Analysis of Maritalea myrionectae HL2708#5.</title>
        <authorList>
            <consortium name="Cotde Inc.-PKNU"/>
            <person name="Jang D."/>
            <person name="Oh H.-M."/>
        </authorList>
    </citation>
    <scope>NUCLEOTIDE SEQUENCE [LARGE SCALE GENOMIC DNA]</scope>
    <source>
        <strain evidence="1 2">HL2708#5</strain>
    </source>
</reference>
<dbReference type="RefSeq" id="WP_117395192.1">
    <property type="nucleotide sequence ID" value="NZ_CP021330.1"/>
</dbReference>
<dbReference type="EMBL" id="CP021330">
    <property type="protein sequence ID" value="AVX03597.1"/>
    <property type="molecule type" value="Genomic_DNA"/>
</dbReference>
<dbReference type="CDD" id="cd00565">
    <property type="entry name" value="Ubl_ThiS"/>
    <property type="match status" value="1"/>
</dbReference>
<gene>
    <name evidence="1" type="ORF">MXMO3_01066</name>
</gene>
<sequence>MRILVNGEATEVSAANIAAALDELSYEGEALATALNGQFVAREQRQETVLQAGDQLEILAPMQGG</sequence>
<dbReference type="Gene3D" id="3.10.20.30">
    <property type="match status" value="1"/>
</dbReference>
<dbReference type="InterPro" id="IPR010035">
    <property type="entry name" value="Thi_S"/>
</dbReference>
<keyword evidence="2" id="KW-1185">Reference proteome</keyword>
<accession>A0A2R4MC46</accession>
<name>A0A2R4MC46_9HYPH</name>
<proteinExistence type="predicted"/>
<dbReference type="STRING" id="1122213.GCA_000423365_01730"/>
<dbReference type="InterPro" id="IPR012675">
    <property type="entry name" value="Beta-grasp_dom_sf"/>
</dbReference>
<organism evidence="1 2">
    <name type="scientific">Maritalea myrionectae</name>
    <dbReference type="NCBI Taxonomy" id="454601"/>
    <lineage>
        <taxon>Bacteria</taxon>
        <taxon>Pseudomonadati</taxon>
        <taxon>Pseudomonadota</taxon>
        <taxon>Alphaproteobacteria</taxon>
        <taxon>Hyphomicrobiales</taxon>
        <taxon>Devosiaceae</taxon>
        <taxon>Maritalea</taxon>
    </lineage>
</organism>
<dbReference type="AlphaFoldDB" id="A0A2R4MC46"/>